<evidence type="ECO:0000313" key="1">
    <source>
        <dbReference type="EMBL" id="ERP39197.1"/>
    </source>
</evidence>
<gene>
    <name evidence="1" type="ORF">CALK_0367</name>
</gene>
<dbReference type="SUPFAM" id="SSF53850">
    <property type="entry name" value="Periplasmic binding protein-like II"/>
    <property type="match status" value="1"/>
</dbReference>
<proteinExistence type="predicted"/>
<name>U7DAZ2_9BACT</name>
<evidence type="ECO:0000313" key="2">
    <source>
        <dbReference type="Proteomes" id="UP000017148"/>
    </source>
</evidence>
<dbReference type="STRING" id="1313304.CALK_0367"/>
<accession>U7DAZ2</accession>
<dbReference type="EMBL" id="ASJR01000002">
    <property type="protein sequence ID" value="ERP39197.1"/>
    <property type="molecule type" value="Genomic_DNA"/>
</dbReference>
<dbReference type="AlphaFoldDB" id="U7DAZ2"/>
<dbReference type="Proteomes" id="UP000017148">
    <property type="component" value="Unassembled WGS sequence"/>
</dbReference>
<dbReference type="OrthoDB" id="5368544at2"/>
<dbReference type="Gene3D" id="3.40.190.10">
    <property type="entry name" value="Periplasmic binding protein-like II"/>
    <property type="match status" value="1"/>
</dbReference>
<comment type="caution">
    <text evidence="1">The sequence shown here is derived from an EMBL/GenBank/DDBJ whole genome shotgun (WGS) entry which is preliminary data.</text>
</comment>
<evidence type="ECO:0008006" key="3">
    <source>
        <dbReference type="Google" id="ProtNLM"/>
    </source>
</evidence>
<sequence length="134" mass="14914">MKHIIILLMLSVSLFATEFVVVVHPGNTKESISPAMLRRYYTGRANEIDGKRAVPINFTLDSELAEAFLSQVVRRSPAQYRQDWSDRQIRGEGSAPMVHGSFDAIIGMVNTVPGAIGYLPADQVDERVKVIELK</sequence>
<dbReference type="eggNOG" id="COG0226">
    <property type="taxonomic scope" value="Bacteria"/>
</dbReference>
<reference evidence="1 2" key="1">
    <citation type="journal article" date="2013" name="Environ. Microbiol.">
        <title>Genome analysis of Chitinivibrio alkaliphilus gen. nov., sp. nov., a novel extremely haloalkaliphilic anaerobic chitinolytic bacterium from the candidate phylum Termite Group 3.</title>
        <authorList>
            <person name="Sorokin D.Y."/>
            <person name="Gumerov V.M."/>
            <person name="Rakitin A.L."/>
            <person name="Beletsky A.V."/>
            <person name="Damste J.S."/>
            <person name="Muyzer G."/>
            <person name="Mardanov A.V."/>
            <person name="Ravin N.V."/>
        </authorList>
    </citation>
    <scope>NUCLEOTIDE SEQUENCE [LARGE SCALE GENOMIC DNA]</scope>
    <source>
        <strain evidence="1 2">ACht1</strain>
    </source>
</reference>
<protein>
    <recommendedName>
        <fullName evidence="3">Phosphate ABC transporter substrate-binding protein</fullName>
    </recommendedName>
</protein>
<keyword evidence="2" id="KW-1185">Reference proteome</keyword>
<organism evidence="1 2">
    <name type="scientific">Chitinivibrio alkaliphilus ACht1</name>
    <dbReference type="NCBI Taxonomy" id="1313304"/>
    <lineage>
        <taxon>Bacteria</taxon>
        <taxon>Pseudomonadati</taxon>
        <taxon>Fibrobacterota</taxon>
        <taxon>Chitinivibrionia</taxon>
        <taxon>Chitinivibrionales</taxon>
        <taxon>Chitinivibrionaceae</taxon>
        <taxon>Chitinivibrio</taxon>
    </lineage>
</organism>
<dbReference type="RefSeq" id="WP_022635910.1">
    <property type="nucleotide sequence ID" value="NZ_ASJR01000002.1"/>
</dbReference>